<evidence type="ECO:0000256" key="3">
    <source>
        <dbReference type="SAM" id="MobiDB-lite"/>
    </source>
</evidence>
<evidence type="ECO:0000313" key="6">
    <source>
        <dbReference type="Proteomes" id="UP001500556"/>
    </source>
</evidence>
<evidence type="ECO:0000256" key="1">
    <source>
        <dbReference type="ARBA" id="ARBA00022679"/>
    </source>
</evidence>
<proteinExistence type="predicted"/>
<name>A0ABP8XWY3_9MICO</name>
<dbReference type="SMART" id="SM00563">
    <property type="entry name" value="PlsC"/>
    <property type="match status" value="1"/>
</dbReference>
<dbReference type="GO" id="GO:0016746">
    <property type="term" value="F:acyltransferase activity"/>
    <property type="evidence" value="ECO:0007669"/>
    <property type="project" value="UniProtKB-KW"/>
</dbReference>
<evidence type="ECO:0000259" key="4">
    <source>
        <dbReference type="SMART" id="SM00563"/>
    </source>
</evidence>
<evidence type="ECO:0000256" key="2">
    <source>
        <dbReference type="ARBA" id="ARBA00023315"/>
    </source>
</evidence>
<dbReference type="Pfam" id="PF01553">
    <property type="entry name" value="Acyltransferase"/>
    <property type="match status" value="1"/>
</dbReference>
<accession>A0ABP8XWY3</accession>
<dbReference type="RefSeq" id="WP_082590567.1">
    <property type="nucleotide sequence ID" value="NZ_BAABLO010000004.1"/>
</dbReference>
<dbReference type="SUPFAM" id="SSF69593">
    <property type="entry name" value="Glycerol-3-phosphate (1)-acyltransferase"/>
    <property type="match status" value="1"/>
</dbReference>
<keyword evidence="6" id="KW-1185">Reference proteome</keyword>
<gene>
    <name evidence="5" type="ORF">GCM10025782_10820</name>
</gene>
<keyword evidence="2 5" id="KW-0012">Acyltransferase</keyword>
<dbReference type="EMBL" id="BAABLO010000004">
    <property type="protein sequence ID" value="GAA4715869.1"/>
    <property type="molecule type" value="Genomic_DNA"/>
</dbReference>
<dbReference type="CDD" id="cd07989">
    <property type="entry name" value="LPLAT_AGPAT-like"/>
    <property type="match status" value="1"/>
</dbReference>
<dbReference type="PANTHER" id="PTHR10434:SF11">
    <property type="entry name" value="1-ACYL-SN-GLYCEROL-3-PHOSPHATE ACYLTRANSFERASE"/>
    <property type="match status" value="1"/>
</dbReference>
<reference evidence="6" key="1">
    <citation type="journal article" date="2019" name="Int. J. Syst. Evol. Microbiol.">
        <title>The Global Catalogue of Microorganisms (GCM) 10K type strain sequencing project: providing services to taxonomists for standard genome sequencing and annotation.</title>
        <authorList>
            <consortium name="The Broad Institute Genomics Platform"/>
            <consortium name="The Broad Institute Genome Sequencing Center for Infectious Disease"/>
            <person name="Wu L."/>
            <person name="Ma J."/>
        </authorList>
    </citation>
    <scope>NUCLEOTIDE SEQUENCE [LARGE SCALE GENOMIC DNA]</scope>
    <source>
        <strain evidence="6">JCM 18961</strain>
    </source>
</reference>
<dbReference type="InterPro" id="IPR002123">
    <property type="entry name" value="Plipid/glycerol_acylTrfase"/>
</dbReference>
<comment type="caution">
    <text evidence="5">The sequence shown here is derived from an EMBL/GenBank/DDBJ whole genome shotgun (WGS) entry which is preliminary data.</text>
</comment>
<organism evidence="5 6">
    <name type="scientific">Pedococcus ginsenosidimutans</name>
    <dbReference type="NCBI Taxonomy" id="490570"/>
    <lineage>
        <taxon>Bacteria</taxon>
        <taxon>Bacillati</taxon>
        <taxon>Actinomycetota</taxon>
        <taxon>Actinomycetes</taxon>
        <taxon>Micrococcales</taxon>
        <taxon>Intrasporangiaceae</taxon>
        <taxon>Pedococcus</taxon>
    </lineage>
</organism>
<dbReference type="PANTHER" id="PTHR10434">
    <property type="entry name" value="1-ACYL-SN-GLYCEROL-3-PHOSPHATE ACYLTRANSFERASE"/>
    <property type="match status" value="1"/>
</dbReference>
<feature type="domain" description="Phospholipid/glycerol acyltransferase" evidence="4">
    <location>
        <begin position="35"/>
        <end position="154"/>
    </location>
</feature>
<keyword evidence="1" id="KW-0808">Transferase</keyword>
<sequence>MFYWVLKTVVLGPILKLLFRPWVEGEENIPEDGAAIFASNHLSFSDSIFLPLVVPRRMTFLAKSDYFTGRGIKGRLTAAFFRGVGQLPVDRSGGRAGEAALRSGLRVLRRGELLGIYPEGTRSPDGRLYRGRTGVARMALEGGVKVLPVAMIGTDKAQPSGKKIPRLMRIGIKIGAPLDFSRYEGMEDDRFVLRSITDEIMYELMLLSGQEYVDMYATSMKDRILAAAKTKAREIQEAALPGSAAKELEEALDAHDDEAIRKARRRVDDAAADIDENTERGGGPEAEGDEDAAGGRRRRRAS</sequence>
<protein>
    <submittedName>
        <fullName evidence="5">Lysophospholipid acyltransferase family protein</fullName>
    </submittedName>
</protein>
<dbReference type="Proteomes" id="UP001500556">
    <property type="component" value="Unassembled WGS sequence"/>
</dbReference>
<feature type="region of interest" description="Disordered" evidence="3">
    <location>
        <begin position="254"/>
        <end position="302"/>
    </location>
</feature>
<feature type="compositionally biased region" description="Basic and acidic residues" evidence="3">
    <location>
        <begin position="254"/>
        <end position="269"/>
    </location>
</feature>
<evidence type="ECO:0000313" key="5">
    <source>
        <dbReference type="EMBL" id="GAA4715869.1"/>
    </source>
</evidence>